<protein>
    <submittedName>
        <fullName evidence="1">Secreted protein</fullName>
    </submittedName>
</protein>
<dbReference type="Pfam" id="PF01650">
    <property type="entry name" value="Peptidase_C13"/>
    <property type="match status" value="1"/>
</dbReference>
<reference evidence="2" key="1">
    <citation type="submission" date="2012-11" db="EMBL/GenBank/DDBJ databases">
        <authorList>
            <person name="Lucero-Rivera Y.E."/>
            <person name="Tovar-Ramirez D."/>
        </authorList>
    </citation>
    <scope>NUCLEOTIDE SEQUENCE [LARGE SCALE GENOMIC DNA]</scope>
    <source>
        <strain evidence="2">Araruama</strain>
    </source>
</reference>
<name>A0A1V1P3Z1_9BACT</name>
<accession>A0A1V1P3Z1</accession>
<sequence>MDDQVLSGSGIFKVELWGRTPGMTNEFKQIDEESGQSVDGKFELTVSENGKYQFYTIAVDRAGNRELPPAEKYDCQTIYVSNCPGNAIIVISDTEGASFYTVTGNNVYRHLINRNFSLVENPLARMSDPLDQIKYFNPYSKKHVGNDMLLEKMKFSYQALVQHSIESWALDKMTYLGGPLYIILIGHAIQDKFILNSSEYLEAWELDASLNKLENDMQKAGISHPIVVIIGACYSGSFIDDLSKPGNRIILTSTSENEVSYRGIRAPDGSRDGEFFITNLFNHFGKGINLRASFERAALLTQANSEKMVVTDFDLDIAMQHPLLDDNFDGNGSNRLFPGGDGDKAKSIVLKHSVGSNEPLVFLDAGVEDVNLSETINIYLTIQNTRDVSLAWIEIKKPNSDDSSGETISVPLYMNKLTNRFETKYKKLDKYGKYTFLYYSKSTSDTIAMYSKPVFFYKLKPGNNEPEPFELISPEDNSIQYTLLKLDWNKSKDPDYNPLTYSILFCMDNNLFETKNTIRIDGLVKNTYIANLPSESWDGRDIYWKVLAIDQFGAVRESGIRMFRTDNRNTEVFWIECQLKDATDNEPITNGRVAVRKESTGINELLLDYHHEGYHSTVMTFVSPSMNYQIIASAPGYYSETESNITVEVSSLLEREIFLRPVSLQGDLSDDGKVDIVDGLIGLQILSGKSLQTIHRKRSVSNKIINISTAIYILQKISEH</sequence>
<dbReference type="InterPro" id="IPR013783">
    <property type="entry name" value="Ig-like_fold"/>
</dbReference>
<dbReference type="AlphaFoldDB" id="A0A1V1P3Z1"/>
<organism evidence="1 2">
    <name type="scientific">Candidatus Magnetoglobus multicellularis str. Araruama</name>
    <dbReference type="NCBI Taxonomy" id="890399"/>
    <lineage>
        <taxon>Bacteria</taxon>
        <taxon>Pseudomonadati</taxon>
        <taxon>Thermodesulfobacteriota</taxon>
        <taxon>Desulfobacteria</taxon>
        <taxon>Desulfobacterales</taxon>
        <taxon>Desulfobacteraceae</taxon>
        <taxon>Candidatus Magnetoglobus</taxon>
    </lineage>
</organism>
<gene>
    <name evidence="1" type="ORF">OMM_03885</name>
</gene>
<dbReference type="Gene3D" id="3.40.50.1460">
    <property type="match status" value="1"/>
</dbReference>
<proteinExistence type="predicted"/>
<evidence type="ECO:0000313" key="1">
    <source>
        <dbReference type="EMBL" id="ETR69524.1"/>
    </source>
</evidence>
<evidence type="ECO:0000313" key="2">
    <source>
        <dbReference type="Proteomes" id="UP000189670"/>
    </source>
</evidence>
<dbReference type="InterPro" id="IPR001096">
    <property type="entry name" value="Peptidase_C13"/>
</dbReference>
<dbReference type="Gene3D" id="2.60.40.10">
    <property type="entry name" value="Immunoglobulins"/>
    <property type="match status" value="1"/>
</dbReference>
<dbReference type="EMBL" id="ATBP01000624">
    <property type="protein sequence ID" value="ETR69524.1"/>
    <property type="molecule type" value="Genomic_DNA"/>
</dbReference>
<dbReference type="GO" id="GO:0008233">
    <property type="term" value="F:peptidase activity"/>
    <property type="evidence" value="ECO:0007669"/>
    <property type="project" value="InterPro"/>
</dbReference>
<dbReference type="GO" id="GO:0006508">
    <property type="term" value="P:proteolysis"/>
    <property type="evidence" value="ECO:0007669"/>
    <property type="project" value="InterPro"/>
</dbReference>
<comment type="caution">
    <text evidence="1">The sequence shown here is derived from an EMBL/GenBank/DDBJ whole genome shotgun (WGS) entry which is preliminary data.</text>
</comment>
<dbReference type="Proteomes" id="UP000189670">
    <property type="component" value="Unassembled WGS sequence"/>
</dbReference>